<keyword evidence="6" id="KW-0862">Zinc</keyword>
<evidence type="ECO:0000256" key="10">
    <source>
        <dbReference type="ARBA" id="ARBA00023163"/>
    </source>
</evidence>
<feature type="compositionally biased region" description="Gly residues" evidence="14">
    <location>
        <begin position="954"/>
        <end position="965"/>
    </location>
</feature>
<accession>A0A3S2MJ24</accession>
<dbReference type="PROSITE" id="PS50157">
    <property type="entry name" value="ZINC_FINGER_C2H2_2"/>
    <property type="match status" value="6"/>
</dbReference>
<evidence type="ECO:0000256" key="11">
    <source>
        <dbReference type="ARBA" id="ARBA00023242"/>
    </source>
</evidence>
<dbReference type="FunFam" id="3.30.160.60:FF:001140">
    <property type="entry name" value="Zinc finger protein 219"/>
    <property type="match status" value="1"/>
</dbReference>
<evidence type="ECO:0000256" key="4">
    <source>
        <dbReference type="ARBA" id="ARBA00022737"/>
    </source>
</evidence>
<feature type="compositionally biased region" description="Basic and acidic residues" evidence="14">
    <location>
        <begin position="927"/>
        <end position="936"/>
    </location>
</feature>
<dbReference type="SUPFAM" id="SSF57667">
    <property type="entry name" value="beta-beta-alpha zinc fingers"/>
    <property type="match status" value="3"/>
</dbReference>
<dbReference type="EMBL" id="CM012454">
    <property type="protein sequence ID" value="RVE60313.1"/>
    <property type="molecule type" value="Genomic_DNA"/>
</dbReference>
<dbReference type="GO" id="GO:0008270">
    <property type="term" value="F:zinc ion binding"/>
    <property type="evidence" value="ECO:0007669"/>
    <property type="project" value="UniProtKB-KW"/>
</dbReference>
<dbReference type="OrthoDB" id="8943932at2759"/>
<comment type="similarity">
    <text evidence="2">Belongs to the krueppel C2H2-type zinc-finger protein family.</text>
</comment>
<proteinExistence type="inferred from homology"/>
<feature type="compositionally biased region" description="Low complexity" evidence="14">
    <location>
        <begin position="224"/>
        <end position="255"/>
    </location>
</feature>
<feature type="compositionally biased region" description="Low complexity" evidence="14">
    <location>
        <begin position="788"/>
        <end position="804"/>
    </location>
</feature>
<keyword evidence="11" id="KW-0539">Nucleus</keyword>
<dbReference type="PROSITE" id="PS00028">
    <property type="entry name" value="ZINC_FINGER_C2H2_1"/>
    <property type="match status" value="5"/>
</dbReference>
<feature type="region of interest" description="Disordered" evidence="14">
    <location>
        <begin position="778"/>
        <end position="847"/>
    </location>
</feature>
<keyword evidence="4" id="KW-0677">Repeat</keyword>
<keyword evidence="5 13" id="KW-0863">Zinc-finger</keyword>
<comment type="subcellular location">
    <subcellularLocation>
        <location evidence="1">Nucleus</location>
    </subcellularLocation>
</comment>
<evidence type="ECO:0000259" key="15">
    <source>
        <dbReference type="PROSITE" id="PS50157"/>
    </source>
</evidence>
<feature type="domain" description="C2H2-type" evidence="15">
    <location>
        <begin position="263"/>
        <end position="291"/>
    </location>
</feature>
<dbReference type="InterPro" id="IPR013087">
    <property type="entry name" value="Znf_C2H2_type"/>
</dbReference>
<evidence type="ECO:0000313" key="16">
    <source>
        <dbReference type="EMBL" id="RVE60313.1"/>
    </source>
</evidence>
<keyword evidence="9" id="KW-0010">Activator</keyword>
<feature type="region of interest" description="Disordered" evidence="14">
    <location>
        <begin position="514"/>
        <end position="548"/>
    </location>
</feature>
<dbReference type="FunFam" id="3.30.160.60:FF:000075">
    <property type="entry name" value="Putative zinc finger protein 536"/>
    <property type="match status" value="1"/>
</dbReference>
<dbReference type="GO" id="GO:0000978">
    <property type="term" value="F:RNA polymerase II cis-regulatory region sequence-specific DNA binding"/>
    <property type="evidence" value="ECO:0007669"/>
    <property type="project" value="TreeGrafter"/>
</dbReference>
<evidence type="ECO:0000256" key="2">
    <source>
        <dbReference type="ARBA" id="ARBA00006991"/>
    </source>
</evidence>
<dbReference type="InterPro" id="IPR036236">
    <property type="entry name" value="Znf_C2H2_sf"/>
</dbReference>
<dbReference type="InterPro" id="IPR051967">
    <property type="entry name" value="Krueppel_C2H2-ZF"/>
</dbReference>
<dbReference type="GO" id="GO:0000981">
    <property type="term" value="F:DNA-binding transcription factor activity, RNA polymerase II-specific"/>
    <property type="evidence" value="ECO:0007669"/>
    <property type="project" value="TreeGrafter"/>
</dbReference>
<name>A0A3S2MJ24_ORYJA</name>
<feature type="region of interest" description="Disordered" evidence="14">
    <location>
        <begin position="62"/>
        <end position="84"/>
    </location>
</feature>
<evidence type="ECO:0000256" key="3">
    <source>
        <dbReference type="ARBA" id="ARBA00022723"/>
    </source>
</evidence>
<evidence type="ECO:0000256" key="6">
    <source>
        <dbReference type="ARBA" id="ARBA00022833"/>
    </source>
</evidence>
<reference evidence="16 17" key="1">
    <citation type="submission" date="2018-11" db="EMBL/GenBank/DDBJ databases">
        <authorList>
            <person name="Lopez-Roques C."/>
            <person name="Donnadieu C."/>
            <person name="Bouchez O."/>
            <person name="Klopp C."/>
            <person name="Cabau C."/>
            <person name="Zahm M."/>
        </authorList>
    </citation>
    <scope>NUCLEOTIDE SEQUENCE [LARGE SCALE GENOMIC DNA]</scope>
    <source>
        <strain evidence="16">RS831</strain>
        <tissue evidence="16">Whole body</tissue>
    </source>
</reference>
<dbReference type="Pfam" id="PF00096">
    <property type="entry name" value="zf-C2H2"/>
    <property type="match status" value="3"/>
</dbReference>
<dbReference type="Proteomes" id="UP000283210">
    <property type="component" value="Chromosome 18"/>
</dbReference>
<feature type="compositionally biased region" description="Low complexity" evidence="14">
    <location>
        <begin position="338"/>
        <end position="348"/>
    </location>
</feature>
<evidence type="ECO:0000256" key="13">
    <source>
        <dbReference type="PROSITE-ProRule" id="PRU00042"/>
    </source>
</evidence>
<feature type="compositionally biased region" description="Polar residues" evidence="14">
    <location>
        <begin position="71"/>
        <end position="84"/>
    </location>
</feature>
<feature type="region of interest" description="Disordered" evidence="14">
    <location>
        <begin position="307"/>
        <end position="356"/>
    </location>
</feature>
<keyword evidence="10" id="KW-0804">Transcription</keyword>
<dbReference type="Gene3D" id="3.30.160.60">
    <property type="entry name" value="Classic Zinc Finger"/>
    <property type="match status" value="5"/>
</dbReference>
<feature type="domain" description="C2H2-type" evidence="15">
    <location>
        <begin position="389"/>
        <end position="416"/>
    </location>
</feature>
<feature type="compositionally biased region" description="Gly residues" evidence="14">
    <location>
        <begin position="514"/>
        <end position="538"/>
    </location>
</feature>
<gene>
    <name evidence="16" type="ORF">OJAV_G00179480</name>
</gene>
<dbReference type="PANTHER" id="PTHR45925">
    <property type="entry name" value="ZINC FINGER PROTEIN"/>
    <property type="match status" value="1"/>
</dbReference>
<feature type="region of interest" description="Disordered" evidence="14">
    <location>
        <begin position="996"/>
        <end position="1025"/>
    </location>
</feature>
<evidence type="ECO:0000256" key="14">
    <source>
        <dbReference type="SAM" id="MobiDB-lite"/>
    </source>
</evidence>
<evidence type="ECO:0000256" key="5">
    <source>
        <dbReference type="ARBA" id="ARBA00022771"/>
    </source>
</evidence>
<feature type="domain" description="C2H2-type" evidence="15">
    <location>
        <begin position="757"/>
        <end position="784"/>
    </location>
</feature>
<protein>
    <recommendedName>
        <fullName evidence="12">Zinc finger protein 219</fullName>
    </recommendedName>
</protein>
<feature type="region of interest" description="Disordered" evidence="14">
    <location>
        <begin position="206"/>
        <end position="256"/>
    </location>
</feature>
<dbReference type="PANTHER" id="PTHR45925:SF1">
    <property type="entry name" value="ZINC FINGER PROTEIN 219"/>
    <property type="match status" value="1"/>
</dbReference>
<feature type="compositionally biased region" description="Basic and acidic residues" evidence="14">
    <location>
        <begin position="209"/>
        <end position="219"/>
    </location>
</feature>
<organism evidence="16 17">
    <name type="scientific">Oryzias javanicus</name>
    <name type="common">Javanese ricefish</name>
    <name type="synonym">Aplocheilus javanicus</name>
    <dbReference type="NCBI Taxonomy" id="123683"/>
    <lineage>
        <taxon>Eukaryota</taxon>
        <taxon>Metazoa</taxon>
        <taxon>Chordata</taxon>
        <taxon>Craniata</taxon>
        <taxon>Vertebrata</taxon>
        <taxon>Euteleostomi</taxon>
        <taxon>Actinopterygii</taxon>
        <taxon>Neopterygii</taxon>
        <taxon>Teleostei</taxon>
        <taxon>Neoteleostei</taxon>
        <taxon>Acanthomorphata</taxon>
        <taxon>Ovalentaria</taxon>
        <taxon>Atherinomorphae</taxon>
        <taxon>Beloniformes</taxon>
        <taxon>Adrianichthyidae</taxon>
        <taxon>Oryziinae</taxon>
        <taxon>Oryzias</taxon>
    </lineage>
</organism>
<evidence type="ECO:0000256" key="9">
    <source>
        <dbReference type="ARBA" id="ARBA00023159"/>
    </source>
</evidence>
<evidence type="ECO:0000256" key="8">
    <source>
        <dbReference type="ARBA" id="ARBA00023125"/>
    </source>
</evidence>
<evidence type="ECO:0000256" key="7">
    <source>
        <dbReference type="ARBA" id="ARBA00023015"/>
    </source>
</evidence>
<feature type="domain" description="C2H2-type" evidence="15">
    <location>
        <begin position="613"/>
        <end position="640"/>
    </location>
</feature>
<feature type="domain" description="C2H2-type" evidence="15">
    <location>
        <begin position="729"/>
        <end position="756"/>
    </location>
</feature>
<feature type="region of interest" description="Disordered" evidence="14">
    <location>
        <begin position="563"/>
        <end position="589"/>
    </location>
</feature>
<reference evidence="16 17" key="2">
    <citation type="submission" date="2019-01" db="EMBL/GenBank/DDBJ databases">
        <title>A chromosome length genome reference of the Java medaka (oryzias javanicus).</title>
        <authorList>
            <person name="Herpin A."/>
            <person name="Takehana Y."/>
            <person name="Naruse K."/>
            <person name="Ansai S."/>
            <person name="Kawaguchi M."/>
        </authorList>
    </citation>
    <scope>NUCLEOTIDE SEQUENCE [LARGE SCALE GENOMIC DNA]</scope>
    <source>
        <strain evidence="16">RS831</strain>
        <tissue evidence="16">Whole body</tissue>
    </source>
</reference>
<dbReference type="SMART" id="SM00355">
    <property type="entry name" value="ZnF_C2H2"/>
    <property type="match status" value="8"/>
</dbReference>
<dbReference type="AlphaFoldDB" id="A0A3S2MJ24"/>
<feature type="region of interest" description="Disordered" evidence="14">
    <location>
        <begin position="633"/>
        <end position="689"/>
    </location>
</feature>
<keyword evidence="7" id="KW-0805">Transcription regulation</keyword>
<keyword evidence="8" id="KW-0238">DNA-binding</keyword>
<evidence type="ECO:0000256" key="1">
    <source>
        <dbReference type="ARBA" id="ARBA00004123"/>
    </source>
</evidence>
<evidence type="ECO:0000313" key="17">
    <source>
        <dbReference type="Proteomes" id="UP000283210"/>
    </source>
</evidence>
<dbReference type="GO" id="GO:0005634">
    <property type="term" value="C:nucleus"/>
    <property type="evidence" value="ECO:0007669"/>
    <property type="project" value="UniProtKB-SubCell"/>
</dbReference>
<feature type="domain" description="C2H2-type" evidence="15">
    <location>
        <begin position="361"/>
        <end position="388"/>
    </location>
</feature>
<feature type="compositionally biased region" description="Low complexity" evidence="14">
    <location>
        <begin position="566"/>
        <end position="579"/>
    </location>
</feature>
<sequence>MTCGVINLLAASPKVKGGGCFRRVSPASRDLKGWHNISHTAEDGFSPRMCAVSFLPVILQTQSPEPARPSPDTTPYFSLTSSPLQEEDGIGRFDVDAEEVLEGIPASPIPAVALFPGGQEAGCSPLLDSSPPDTPSAPFLGYGALELALSSGQSGNCSEELDLQQFRKDTATRTVPGVAAASGPALRSRSNQRLLPGALIQHLTEDEDSSFKGPDDHQQKTNFSLEESTPLTPPLTEEPTSVTSPHSSSTGEGSSFPANASTFRCHACKGKFRTASELARHVRILHNPYKCTLCPFSASQEESLASHLQDCHPSPDIPAQTPSRNLLDTPLPTPTHTPGPTTNNPQTTAAAGSGSTSMPAFRCDTCGQRFTQSWFLKGHMRKHKDSLDHKCQVCGRGFKEPWFLKNHMKVHLNKLGLRAGLGSPGGGADLPSKGSANSQSLNALYSSLLMAQRGGGARGGQGRSDRETEARAEMGLSKSAILGYLGLPGDGGGASCMERLQAVAQVAEMGNGGGGGITGNSGGGDPGRGGGTARGGSSGETAPSTADGGDQAAWWQLVARSLAVSQQQQRPHQQQQGRRAPSRSPATAEADRVRAFLGGLEPREETGGAGGSWECPDCGKLFRSLQQVVVHARVHTQRPQKGGRDDDGSRSRRGGVGEVRLEPQPHGATSQQMADVGQESKLGRGSHQAGAATDYHSVISNLKGENGLGAATSMPSAPTRERVRGRGIKDCPYCGKAFRSSHHLKVHLRVHTGERPYKCPHCDYAGTQSGSLKYHLQRHHREQRNALSTSSNSSSSGVASTINSLASGTSGMGKQRRSQLSQHLAKRGSADTPASRPGQQSWLLGAPDPQEHRKALAALRDVDLETQYRYLSGVMGALYQGGMEGGWIRESTPPKAPKVSRRKPLTTSRMVQPPTEKDGPVTSTQEGRFEPLDLSRRTSPGLGGAEENESMGGEEAGGVWGGGAPEGSTGVKLSQCLFCPFHTSSAELMAMHLQVNHTSKSRRKRGGPTLLDEDGVPKPPKKGVSSLDAVWRHMREAQPQTPLGEWPSAHPQNGLCEHPEDTPPHPDSMAAGSKVDKTGEEGNDEEEEFEASLENGSVEDLQEQDLRISPDLSPAVSSIHTVEEEEKVLTD</sequence>
<dbReference type="FunFam" id="3.30.160.60:FF:001038">
    <property type="entry name" value="Zinc finger protein 217"/>
    <property type="match status" value="1"/>
</dbReference>
<feature type="region of interest" description="Disordered" evidence="14">
    <location>
        <begin position="1040"/>
        <end position="1131"/>
    </location>
</feature>
<evidence type="ECO:0000256" key="12">
    <source>
        <dbReference type="ARBA" id="ARBA00067251"/>
    </source>
</evidence>
<keyword evidence="3" id="KW-0479">Metal-binding</keyword>
<feature type="region of interest" description="Disordered" evidence="14">
    <location>
        <begin position="888"/>
        <end position="965"/>
    </location>
</feature>
<keyword evidence="17" id="KW-1185">Reference proteome</keyword>
<feature type="compositionally biased region" description="Acidic residues" evidence="14">
    <location>
        <begin position="1081"/>
        <end position="1091"/>
    </location>
</feature>